<keyword evidence="1" id="KW-1185">Reference proteome</keyword>
<sequence length="67" mass="7778">MLGSFYFLMQLKRTNFLVINAQIEIQYNENAKNVASEELFKFSMAPRRPTTRLGHVQHLQANAHLSL</sequence>
<evidence type="ECO:0000313" key="2">
    <source>
        <dbReference type="WBParaSite" id="Gr19_v10_g2249.t1"/>
    </source>
</evidence>
<proteinExistence type="predicted"/>
<dbReference type="AlphaFoldDB" id="A0A914HK92"/>
<dbReference type="Proteomes" id="UP000887572">
    <property type="component" value="Unplaced"/>
</dbReference>
<protein>
    <submittedName>
        <fullName evidence="2">Uncharacterized protein</fullName>
    </submittedName>
</protein>
<reference evidence="2" key="1">
    <citation type="submission" date="2022-11" db="UniProtKB">
        <authorList>
            <consortium name="WormBaseParasite"/>
        </authorList>
    </citation>
    <scope>IDENTIFICATION</scope>
</reference>
<name>A0A914HK92_GLORO</name>
<evidence type="ECO:0000313" key="1">
    <source>
        <dbReference type="Proteomes" id="UP000887572"/>
    </source>
</evidence>
<accession>A0A914HK92</accession>
<dbReference type="WBParaSite" id="Gr19_v10_g2249.t1">
    <property type="protein sequence ID" value="Gr19_v10_g2249.t1"/>
    <property type="gene ID" value="Gr19_v10_g2249"/>
</dbReference>
<organism evidence="1 2">
    <name type="scientific">Globodera rostochiensis</name>
    <name type="common">Golden nematode worm</name>
    <name type="synonym">Heterodera rostochiensis</name>
    <dbReference type="NCBI Taxonomy" id="31243"/>
    <lineage>
        <taxon>Eukaryota</taxon>
        <taxon>Metazoa</taxon>
        <taxon>Ecdysozoa</taxon>
        <taxon>Nematoda</taxon>
        <taxon>Chromadorea</taxon>
        <taxon>Rhabditida</taxon>
        <taxon>Tylenchina</taxon>
        <taxon>Tylenchomorpha</taxon>
        <taxon>Tylenchoidea</taxon>
        <taxon>Heteroderidae</taxon>
        <taxon>Heteroderinae</taxon>
        <taxon>Globodera</taxon>
    </lineage>
</organism>